<evidence type="ECO:0000313" key="6">
    <source>
        <dbReference type="EMBL" id="PWE00083.1"/>
    </source>
</evidence>
<dbReference type="PANTHER" id="PTHR34069:SF3">
    <property type="entry name" value="ACYL-COA:ACYL-COA ALKYLTRANSFERASE"/>
    <property type="match status" value="1"/>
</dbReference>
<dbReference type="InterPro" id="IPR013751">
    <property type="entry name" value="ACP_syn_III_N"/>
</dbReference>
<feature type="domain" description="Beta-ketoacyl-[acyl-carrier-protein] synthase III N-terminal" evidence="5">
    <location>
        <begin position="167"/>
        <end position="239"/>
    </location>
</feature>
<dbReference type="InterPro" id="IPR016039">
    <property type="entry name" value="Thiolase-like"/>
</dbReference>
<accession>A0A2U2BAL8</accession>
<dbReference type="Pfam" id="PF08541">
    <property type="entry name" value="ACP_syn_III_C"/>
    <property type="match status" value="1"/>
</dbReference>
<dbReference type="GO" id="GO:0044550">
    <property type="term" value="P:secondary metabolite biosynthetic process"/>
    <property type="evidence" value="ECO:0007669"/>
    <property type="project" value="TreeGrafter"/>
</dbReference>
<dbReference type="Gene3D" id="3.40.47.10">
    <property type="match status" value="1"/>
</dbReference>
<reference evidence="6 7" key="1">
    <citation type="submission" date="2018-05" db="EMBL/GenBank/DDBJ databases">
        <title>Marinilabilia rubrum sp. nov., isolated from saltern sediment.</title>
        <authorList>
            <person name="Zhang R."/>
        </authorList>
    </citation>
    <scope>NUCLEOTIDE SEQUENCE [LARGE SCALE GENOMIC DNA]</scope>
    <source>
        <strain evidence="6 7">WTE16</strain>
    </source>
</reference>
<evidence type="ECO:0008006" key="8">
    <source>
        <dbReference type="Google" id="ProtNLM"/>
    </source>
</evidence>
<keyword evidence="2" id="KW-0012">Acyltransferase</keyword>
<dbReference type="AlphaFoldDB" id="A0A2U2BAL8"/>
<name>A0A2U2BAL8_9BACT</name>
<dbReference type="SUPFAM" id="SSF53901">
    <property type="entry name" value="Thiolase-like"/>
    <property type="match status" value="1"/>
</dbReference>
<dbReference type="GO" id="GO:0004315">
    <property type="term" value="F:3-oxoacyl-[acyl-carrier-protein] synthase activity"/>
    <property type="evidence" value="ECO:0007669"/>
    <property type="project" value="InterPro"/>
</dbReference>
<dbReference type="EMBL" id="QEWP01000004">
    <property type="protein sequence ID" value="PWE00083.1"/>
    <property type="molecule type" value="Genomic_DNA"/>
</dbReference>
<evidence type="ECO:0000259" key="4">
    <source>
        <dbReference type="Pfam" id="PF08541"/>
    </source>
</evidence>
<dbReference type="PANTHER" id="PTHR34069">
    <property type="entry name" value="3-OXOACYL-[ACYL-CARRIER-PROTEIN] SYNTHASE 3"/>
    <property type="match status" value="1"/>
</dbReference>
<dbReference type="RefSeq" id="WP_109263706.1">
    <property type="nucleotide sequence ID" value="NZ_QEWP01000004.1"/>
</dbReference>
<sequence>MNTGLISMAAYLPANKLEDKMAKALPEFLKNQTLLPEEYIKSIEDTGCLPGSVENNYDGWESQPWFDAWLKSLAPKKQADPFQGTSERRRVPNDPASVTESIHPHPMLPSDAEVIAASMAILRSGMNPDDIDLVLAHSQVPDRPLPQNVSLVQHKLGLKNAGAYSVDTCCSSFVSMIEVAVGMVKSGIKKNVLIVSSYIDSHVNDKSTHFSVDTGDGAAAGIVSSCEMGYLSSHSSSHGDRHDGIVFESRLPLLYKGLHTSPDRRQLVTTFFNRDACKEIAINAEKDMSFVVSRALEKANMTTENVDFFVTHQPVAWAGEAWRKAVGISEDKFYESFKKYGNIATAAAATNFTEALEKGMIKPEDMVLVASSGAGENHIAVMHQVSKALIENMKRFN</sequence>
<dbReference type="InterPro" id="IPR013747">
    <property type="entry name" value="ACP_syn_III_C"/>
</dbReference>
<proteinExistence type="predicted"/>
<evidence type="ECO:0000256" key="2">
    <source>
        <dbReference type="ARBA" id="ARBA00023315"/>
    </source>
</evidence>
<gene>
    <name evidence="6" type="ORF">DDZ16_06915</name>
</gene>
<feature type="domain" description="Beta-ketoacyl-[acyl-carrier-protein] synthase III C-terminal" evidence="4">
    <location>
        <begin position="296"/>
        <end position="381"/>
    </location>
</feature>
<evidence type="ECO:0000256" key="3">
    <source>
        <dbReference type="SAM" id="MobiDB-lite"/>
    </source>
</evidence>
<keyword evidence="1" id="KW-0808">Transferase</keyword>
<evidence type="ECO:0000256" key="1">
    <source>
        <dbReference type="ARBA" id="ARBA00022679"/>
    </source>
</evidence>
<protein>
    <recommendedName>
        <fullName evidence="8">3-oxoacyl-ACP synthase</fullName>
    </recommendedName>
</protein>
<dbReference type="GO" id="GO:0006633">
    <property type="term" value="P:fatty acid biosynthetic process"/>
    <property type="evidence" value="ECO:0007669"/>
    <property type="project" value="InterPro"/>
</dbReference>
<evidence type="ECO:0000259" key="5">
    <source>
        <dbReference type="Pfam" id="PF08545"/>
    </source>
</evidence>
<dbReference type="Proteomes" id="UP000244956">
    <property type="component" value="Unassembled WGS sequence"/>
</dbReference>
<organism evidence="6 7">
    <name type="scientific">Marinilabilia rubra</name>
    <dbReference type="NCBI Taxonomy" id="2162893"/>
    <lineage>
        <taxon>Bacteria</taxon>
        <taxon>Pseudomonadati</taxon>
        <taxon>Bacteroidota</taxon>
        <taxon>Bacteroidia</taxon>
        <taxon>Marinilabiliales</taxon>
        <taxon>Marinilabiliaceae</taxon>
        <taxon>Marinilabilia</taxon>
    </lineage>
</organism>
<dbReference type="OrthoDB" id="9815506at2"/>
<evidence type="ECO:0000313" key="7">
    <source>
        <dbReference type="Proteomes" id="UP000244956"/>
    </source>
</evidence>
<feature type="region of interest" description="Disordered" evidence="3">
    <location>
        <begin position="77"/>
        <end position="104"/>
    </location>
</feature>
<keyword evidence="7" id="KW-1185">Reference proteome</keyword>
<dbReference type="Pfam" id="PF08545">
    <property type="entry name" value="ACP_syn_III"/>
    <property type="match status" value="1"/>
</dbReference>
<comment type="caution">
    <text evidence="6">The sequence shown here is derived from an EMBL/GenBank/DDBJ whole genome shotgun (WGS) entry which is preliminary data.</text>
</comment>